<keyword evidence="1" id="KW-0472">Membrane</keyword>
<dbReference type="AlphaFoldDB" id="A0A381YZ43"/>
<sequence length="157" mass="17354">MGLLSWLESTAYSDWILTSYTGWPLMLSAHAIGLAIIVGIVFSLNLRMLGLYSAIPFSAMCRFVSVAWIGLFINLFTGLSLFMTQATTYITSFPFLVKITFIILGCVNLHYTRKIIVREAEGWESLSRPAPLAVGLAASSFVFWTVAVVTGRLIAYL</sequence>
<proteinExistence type="predicted"/>
<feature type="transmembrane region" description="Helical" evidence="1">
    <location>
        <begin position="20"/>
        <end position="42"/>
    </location>
</feature>
<feature type="transmembrane region" description="Helical" evidence="1">
    <location>
        <begin position="63"/>
        <end position="83"/>
    </location>
</feature>
<reference evidence="2" key="1">
    <citation type="submission" date="2018-05" db="EMBL/GenBank/DDBJ databases">
        <authorList>
            <person name="Lanie J.A."/>
            <person name="Ng W.-L."/>
            <person name="Kazmierczak K.M."/>
            <person name="Andrzejewski T.M."/>
            <person name="Davidsen T.M."/>
            <person name="Wayne K.J."/>
            <person name="Tettelin H."/>
            <person name="Glass J.I."/>
            <person name="Rusch D."/>
            <person name="Podicherti R."/>
            <person name="Tsui H.-C.T."/>
            <person name="Winkler M.E."/>
        </authorList>
    </citation>
    <scope>NUCLEOTIDE SEQUENCE</scope>
</reference>
<evidence type="ECO:0000313" key="2">
    <source>
        <dbReference type="EMBL" id="SVA82220.1"/>
    </source>
</evidence>
<name>A0A381YZ43_9ZZZZ</name>
<gene>
    <name evidence="2" type="ORF">METZ01_LOCUS135074</name>
</gene>
<keyword evidence="1" id="KW-0812">Transmembrane</keyword>
<keyword evidence="1" id="KW-1133">Transmembrane helix</keyword>
<evidence type="ECO:0000256" key="1">
    <source>
        <dbReference type="SAM" id="Phobius"/>
    </source>
</evidence>
<feature type="transmembrane region" description="Helical" evidence="1">
    <location>
        <begin position="89"/>
        <end position="111"/>
    </location>
</feature>
<dbReference type="EMBL" id="UINC01019423">
    <property type="protein sequence ID" value="SVA82220.1"/>
    <property type="molecule type" value="Genomic_DNA"/>
</dbReference>
<accession>A0A381YZ43</accession>
<protein>
    <submittedName>
        <fullName evidence="2">Uncharacterized protein</fullName>
    </submittedName>
</protein>
<organism evidence="2">
    <name type="scientific">marine metagenome</name>
    <dbReference type="NCBI Taxonomy" id="408172"/>
    <lineage>
        <taxon>unclassified sequences</taxon>
        <taxon>metagenomes</taxon>
        <taxon>ecological metagenomes</taxon>
    </lineage>
</organism>
<feature type="transmembrane region" description="Helical" evidence="1">
    <location>
        <begin position="132"/>
        <end position="155"/>
    </location>
</feature>